<evidence type="ECO:0000256" key="6">
    <source>
        <dbReference type="ARBA" id="ARBA00022989"/>
    </source>
</evidence>
<evidence type="ECO:0000256" key="3">
    <source>
        <dbReference type="ARBA" id="ARBA00022448"/>
    </source>
</evidence>
<organism evidence="11 12">
    <name type="scientific">Dorea ammoniilytica</name>
    <dbReference type="NCBI Taxonomy" id="2981788"/>
    <lineage>
        <taxon>Bacteria</taxon>
        <taxon>Bacillati</taxon>
        <taxon>Bacillota</taxon>
        <taxon>Clostridia</taxon>
        <taxon>Lachnospirales</taxon>
        <taxon>Lachnospiraceae</taxon>
        <taxon>Dorea</taxon>
    </lineage>
</organism>
<dbReference type="InterPro" id="IPR037673">
    <property type="entry name" value="MSC/AndL"/>
</dbReference>
<evidence type="ECO:0000256" key="8">
    <source>
        <dbReference type="ARBA" id="ARBA00023136"/>
    </source>
</evidence>
<evidence type="ECO:0000256" key="10">
    <source>
        <dbReference type="HAMAP-Rule" id="MF_00115"/>
    </source>
</evidence>
<name>A0ABT2S8Q5_9FIRM</name>
<dbReference type="InterPro" id="IPR019823">
    <property type="entry name" value="Mechanosensitive_channel_CS"/>
</dbReference>
<keyword evidence="4 10" id="KW-1003">Cell membrane</keyword>
<protein>
    <recommendedName>
        <fullName evidence="10">Large-conductance mechanosensitive channel</fullName>
    </recommendedName>
</protein>
<evidence type="ECO:0000256" key="2">
    <source>
        <dbReference type="ARBA" id="ARBA00007254"/>
    </source>
</evidence>
<dbReference type="PANTHER" id="PTHR30266:SF2">
    <property type="entry name" value="LARGE-CONDUCTANCE MECHANOSENSITIVE CHANNEL"/>
    <property type="match status" value="1"/>
</dbReference>
<proteinExistence type="inferred from homology"/>
<dbReference type="PRINTS" id="PR01264">
    <property type="entry name" value="MECHCHANNEL"/>
</dbReference>
<dbReference type="InterPro" id="IPR036019">
    <property type="entry name" value="MscL_channel"/>
</dbReference>
<keyword evidence="7 10" id="KW-0406">Ion transport</keyword>
<accession>A0ABT2S8Q5</accession>
<comment type="subunit">
    <text evidence="10">Homopentamer.</text>
</comment>
<keyword evidence="5 10" id="KW-0812">Transmembrane</keyword>
<dbReference type="EMBL" id="JAOQJV010000018">
    <property type="protein sequence ID" value="MCU6700812.1"/>
    <property type="molecule type" value="Genomic_DNA"/>
</dbReference>
<evidence type="ECO:0000256" key="4">
    <source>
        <dbReference type="ARBA" id="ARBA00022475"/>
    </source>
</evidence>
<keyword evidence="9 10" id="KW-0407">Ion channel</keyword>
<dbReference type="Gene3D" id="1.10.1200.120">
    <property type="entry name" value="Large-conductance mechanosensitive channel, MscL, domain 1"/>
    <property type="match status" value="1"/>
</dbReference>
<evidence type="ECO:0000313" key="12">
    <source>
        <dbReference type="Proteomes" id="UP001207605"/>
    </source>
</evidence>
<reference evidence="11 12" key="1">
    <citation type="journal article" date="2021" name="ISME Commun">
        <title>Automated analysis of genomic sequences facilitates high-throughput and comprehensive description of bacteria.</title>
        <authorList>
            <person name="Hitch T.C.A."/>
        </authorList>
    </citation>
    <scope>NUCLEOTIDE SEQUENCE [LARGE SCALE GENOMIC DNA]</scope>
    <source>
        <strain evidence="11 12">Sanger_02</strain>
    </source>
</reference>
<sequence length="147" mass="16058">MKKFIEEFKAFALRGNVMDMAVGVIIGGAFSGIVTSLTDNFINPILNVLTAGKMYTVEDVAGFASNFISAVVNFLIMALILFCLMKGINKLLTFNKKEEAPAEPTTKVCPFCQSEISIKASRCPHCTSVLEITENEYEAAETETEEA</sequence>
<keyword evidence="3 10" id="KW-0813">Transport</keyword>
<dbReference type="Pfam" id="PF01741">
    <property type="entry name" value="MscL"/>
    <property type="match status" value="1"/>
</dbReference>
<gene>
    <name evidence="10 11" type="primary">mscL</name>
    <name evidence="11" type="ORF">OCV65_11285</name>
</gene>
<dbReference type="RefSeq" id="WP_262582148.1">
    <property type="nucleotide sequence ID" value="NZ_JAOQJV010000018.1"/>
</dbReference>
<dbReference type="SUPFAM" id="SSF81330">
    <property type="entry name" value="Gated mechanosensitive channel"/>
    <property type="match status" value="1"/>
</dbReference>
<dbReference type="InterPro" id="IPR001185">
    <property type="entry name" value="MS_channel"/>
</dbReference>
<feature type="transmembrane region" description="Helical" evidence="10">
    <location>
        <begin position="21"/>
        <end position="42"/>
    </location>
</feature>
<keyword evidence="8 10" id="KW-0472">Membrane</keyword>
<dbReference type="NCBIfam" id="TIGR00220">
    <property type="entry name" value="mscL"/>
    <property type="match status" value="1"/>
</dbReference>
<dbReference type="PANTHER" id="PTHR30266">
    <property type="entry name" value="MECHANOSENSITIVE CHANNEL MSCL"/>
    <property type="match status" value="1"/>
</dbReference>
<comment type="function">
    <text evidence="10">Channel that opens in response to stretch forces in the membrane lipid bilayer. May participate in the regulation of osmotic pressure changes within the cell.</text>
</comment>
<comment type="similarity">
    <text evidence="2 10">Belongs to the MscL family.</text>
</comment>
<dbReference type="HAMAP" id="MF_00115">
    <property type="entry name" value="MscL"/>
    <property type="match status" value="1"/>
</dbReference>
<comment type="caution">
    <text evidence="11">The sequence shown here is derived from an EMBL/GenBank/DDBJ whole genome shotgun (WGS) entry which is preliminary data.</text>
</comment>
<evidence type="ECO:0000256" key="7">
    <source>
        <dbReference type="ARBA" id="ARBA00023065"/>
    </source>
</evidence>
<keyword evidence="12" id="KW-1185">Reference proteome</keyword>
<evidence type="ECO:0000256" key="5">
    <source>
        <dbReference type="ARBA" id="ARBA00022692"/>
    </source>
</evidence>
<evidence type="ECO:0000256" key="9">
    <source>
        <dbReference type="ARBA" id="ARBA00023303"/>
    </source>
</evidence>
<dbReference type="Proteomes" id="UP001207605">
    <property type="component" value="Unassembled WGS sequence"/>
</dbReference>
<dbReference type="PROSITE" id="PS01327">
    <property type="entry name" value="MSCL"/>
    <property type="match status" value="1"/>
</dbReference>
<evidence type="ECO:0000313" key="11">
    <source>
        <dbReference type="EMBL" id="MCU6700812.1"/>
    </source>
</evidence>
<feature type="transmembrane region" description="Helical" evidence="10">
    <location>
        <begin position="62"/>
        <end position="84"/>
    </location>
</feature>
<comment type="subcellular location">
    <subcellularLocation>
        <location evidence="1 10">Cell membrane</location>
        <topology evidence="1 10">Multi-pass membrane protein</topology>
    </subcellularLocation>
</comment>
<evidence type="ECO:0000256" key="1">
    <source>
        <dbReference type="ARBA" id="ARBA00004651"/>
    </source>
</evidence>
<keyword evidence="6 10" id="KW-1133">Transmembrane helix</keyword>